<gene>
    <name evidence="1" type="ORF">Q5716_08805</name>
</gene>
<reference evidence="1 2" key="1">
    <citation type="submission" date="2023-07" db="EMBL/GenBank/DDBJ databases">
        <title>Protaetiibacter sp. nov WY-16 isolated from soil.</title>
        <authorList>
            <person name="Liu B."/>
            <person name="Wan Y."/>
        </authorList>
    </citation>
    <scope>NUCLEOTIDE SEQUENCE [LARGE SCALE GENOMIC DNA]</scope>
    <source>
        <strain evidence="1 2">WY-16</strain>
    </source>
</reference>
<sequence>MADIDIRELRAYEPYCADCGESGPIETSAFLAFAWEQAHDCATAAASAEVAQAS</sequence>
<dbReference type="Proteomes" id="UP001241072">
    <property type="component" value="Unassembled WGS sequence"/>
</dbReference>
<proteinExistence type="predicted"/>
<accession>A0ABT9BPI9</accession>
<protein>
    <submittedName>
        <fullName evidence="1">Uncharacterized protein</fullName>
    </submittedName>
</protein>
<keyword evidence="2" id="KW-1185">Reference proteome</keyword>
<dbReference type="EMBL" id="JAUQUB010000001">
    <property type="protein sequence ID" value="MDO7882322.1"/>
    <property type="molecule type" value="Genomic_DNA"/>
</dbReference>
<evidence type="ECO:0000313" key="2">
    <source>
        <dbReference type="Proteomes" id="UP001241072"/>
    </source>
</evidence>
<organism evidence="1 2">
    <name type="scientific">Antiquaquibacter soli</name>
    <dbReference type="NCBI Taxonomy" id="3064523"/>
    <lineage>
        <taxon>Bacteria</taxon>
        <taxon>Bacillati</taxon>
        <taxon>Actinomycetota</taxon>
        <taxon>Actinomycetes</taxon>
        <taxon>Micrococcales</taxon>
        <taxon>Microbacteriaceae</taxon>
        <taxon>Antiquaquibacter</taxon>
    </lineage>
</organism>
<dbReference type="RefSeq" id="WP_305002701.1">
    <property type="nucleotide sequence ID" value="NZ_JAUQUB010000001.1"/>
</dbReference>
<comment type="caution">
    <text evidence="1">The sequence shown here is derived from an EMBL/GenBank/DDBJ whole genome shotgun (WGS) entry which is preliminary data.</text>
</comment>
<evidence type="ECO:0000313" key="1">
    <source>
        <dbReference type="EMBL" id="MDO7882322.1"/>
    </source>
</evidence>
<name>A0ABT9BPI9_9MICO</name>